<dbReference type="Gene3D" id="3.40.190.10">
    <property type="entry name" value="Periplasmic binding protein-like II"/>
    <property type="match status" value="2"/>
</dbReference>
<evidence type="ECO:0000256" key="1">
    <source>
        <dbReference type="SAM" id="SignalP"/>
    </source>
</evidence>
<dbReference type="PANTHER" id="PTHR35841:SF1">
    <property type="entry name" value="PHOSPHONATES-BINDING PERIPLASMIC PROTEIN"/>
    <property type="match status" value="1"/>
</dbReference>
<evidence type="ECO:0000313" key="2">
    <source>
        <dbReference type="EMBL" id="UTV26744.1"/>
    </source>
</evidence>
<proteinExistence type="predicted"/>
<feature type="signal peptide" evidence="1">
    <location>
        <begin position="1"/>
        <end position="27"/>
    </location>
</feature>
<organism evidence="2 3">
    <name type="scientific">Photobacterium atrarenae</name>
    <dbReference type="NCBI Taxonomy" id="865757"/>
    <lineage>
        <taxon>Bacteria</taxon>
        <taxon>Pseudomonadati</taxon>
        <taxon>Pseudomonadota</taxon>
        <taxon>Gammaproteobacteria</taxon>
        <taxon>Vibrionales</taxon>
        <taxon>Vibrionaceae</taxon>
        <taxon>Photobacterium</taxon>
    </lineage>
</organism>
<sequence length="274" mass="30538">MMSRQKNWLWLLKGPLLVMAMLSFSAAAERQVLVFGVVPQQSAAKLAAQWIPLLEVWGKMVGTEFRFATAPDIPTFEARLQAGEYDLAYMNPYHFTLFHQSPGYHALAHAKDKRITGILVARKGWQGGLVQLDGQTLAFPAPRAFAATVLTQSELDAAHIRFRPQYVGSHDSVYLSVAKGLFLAGGGVLRTFNSLPASLREQLQVIHKTARYTPHAVAYHPKVDPVMVSRLKQSIALLNQHPEAAVAFSQLKIKGWELAEDRDWDDVAALEIRR</sequence>
<reference evidence="2" key="1">
    <citation type="submission" date="2022-07" db="EMBL/GenBank/DDBJ databases">
        <title>Genome sequencing of Photobacterium atrarenae GJH2-4.</title>
        <authorList>
            <person name="Park S.-J."/>
        </authorList>
    </citation>
    <scope>NUCLEOTIDE SEQUENCE</scope>
    <source>
        <strain evidence="2">GJH2-4</strain>
    </source>
</reference>
<dbReference type="Proteomes" id="UP001057998">
    <property type="component" value="Chromosome 1"/>
</dbReference>
<keyword evidence="1" id="KW-0732">Signal</keyword>
<name>A0ABY5GCB1_9GAMM</name>
<dbReference type="RefSeq" id="WP_255387952.1">
    <property type="nucleotide sequence ID" value="NZ_CP101508.1"/>
</dbReference>
<dbReference type="PANTHER" id="PTHR35841">
    <property type="entry name" value="PHOSPHONATES-BINDING PERIPLASMIC PROTEIN"/>
    <property type="match status" value="1"/>
</dbReference>
<gene>
    <name evidence="2" type="ORF">NNL38_10285</name>
</gene>
<keyword evidence="3" id="KW-1185">Reference proteome</keyword>
<protein>
    <submittedName>
        <fullName evidence="2">Phosphate/phosphite/phosphonate ABC transporter substrate-binding protein</fullName>
    </submittedName>
</protein>
<evidence type="ECO:0000313" key="3">
    <source>
        <dbReference type="Proteomes" id="UP001057998"/>
    </source>
</evidence>
<dbReference type="Pfam" id="PF12974">
    <property type="entry name" value="Phosphonate-bd"/>
    <property type="match status" value="1"/>
</dbReference>
<accession>A0ABY5GCB1</accession>
<dbReference type="EMBL" id="CP101508">
    <property type="protein sequence ID" value="UTV26744.1"/>
    <property type="molecule type" value="Genomic_DNA"/>
</dbReference>
<dbReference type="SUPFAM" id="SSF53850">
    <property type="entry name" value="Periplasmic binding protein-like II"/>
    <property type="match status" value="1"/>
</dbReference>
<feature type="chain" id="PRO_5045228655" evidence="1">
    <location>
        <begin position="28"/>
        <end position="274"/>
    </location>
</feature>